<feature type="region of interest" description="Disordered" evidence="1">
    <location>
        <begin position="866"/>
        <end position="901"/>
    </location>
</feature>
<evidence type="ECO:0000256" key="1">
    <source>
        <dbReference type="SAM" id="MobiDB-lite"/>
    </source>
</evidence>
<evidence type="ECO:0000313" key="3">
    <source>
        <dbReference type="Proteomes" id="UP000236546"/>
    </source>
</evidence>
<sequence>MPLTPQQYLEWWLTSSLDALKELMDRETLELAPQHAGFDTYIGRRLRNFDNSVQLREALRLHVNRQSIRQASDLSSNPRNKLRELMLTVFKKAEDGGVDLKGVMQGLFELNMVELRRRRLVAETPLTFKPNHAAFGSAAMIQELNKKATEKFGQFYVGFRASAMLEEFAQQRTTRKPSVEIMAVANALFPAHDLLKNSEDVSLVPYSDAHLSSIRFVLFCHLMGANPSGERAQLLIQEKMFLWCSMPKYQQAYRAFTQYIEEFKTIETLCFNVLQLAENASSRRRSGSNRSSITPNSAVMVKSILKGSPQSPREVEDQVILRRSVSPEFVASAPPVPNPLLKGIPGREVSPSKTDGAAFAFDDPSAPKLRIEHTSTLSKTVFDQHPLAKELNLDSREKAQLGLLLPKQKNREKVGVKFLDPGKKLKRKKTRLSAKKAAKKVLKKTAKKDDIPPVPPTPDIPESMKSTITRSGLKFLQRMRSQPDIQSRGSNGSKYAQFAAVFANSNKSKSTTKLVKQPVRSASSQDQARDSFYHRTSSLPDRTSSLPDSNVRSSQYSLYSQPNLRTQSAENTATMGQHASANAQGESSSPRTPLPKPDVKYDICEPRLSTMEYTRLYLVEEANAKKEKRLCELPPPKKVWLWGPRWEEFLVLPKIPATIRRRFSLDFDDEKKKSTAFTPLDDGDYDSDADSIETIKGIGSVSAKPPRLSLNLETMASTLSSLMNLASLGSYDAVPAPSQAQPAEVTEAVNQENPIVGAVAFANVEQNCALPTGKGDLALPQPSIVSATSTIKDEDDLYSDDRHMWPSPMSKRSIRLVSSSPVAEETTEIVRDDSQSIDNTTPQLSDDAFETSSIYSNDSAKTAVFIGNDSKGTDSTPRTPVTARLREPLATPDEASPTRPGLPFSYSCASINSVSSDRSQLTHFPISAEQGSRATTEDMVQGVITQSGGRLRYEETRQVQLVENKIDVEIKASSADIWHTDDYMEPDLQPAPLNLSKKPSVTGSRNAESEMLTGSMPSDDILAPIRPFIYTPKSGRFAKYANDDWYERPTKPYESGFVPLPGSLLYEAEKNTDFNRISNSSKAKSTISGVITPSKPSPARESVQSQKAAYEPRASRSMNELHTTPAAASTYESLSELDEFFGVGPYEKAFLEKYPEAAKPFVLPLKVEESPASPDFTGPTYAAPPLRRRDLSIQQHRALPLNTVERVLERKPRISTNVSSFALHRAQGNKATILPTLEGRSRANAANTRGLKIDIGQDQEYEDSISGEFPPQHAGLDVGRRFSFQRYDISTRRPSSQARPSTFLEPPSPVSPCENVVAAAEAKKITNAPTSTLGNLFRRRNRNRNVRQPQALQTQQVPAPIATPPANSLSSPTPVRTAKAAASTLTRGNRPSWKG</sequence>
<feature type="region of interest" description="Disordered" evidence="1">
    <location>
        <begin position="989"/>
        <end position="1015"/>
    </location>
</feature>
<name>A0A2K0T5K1_9HYPO</name>
<feature type="region of interest" description="Disordered" evidence="1">
    <location>
        <begin position="1347"/>
        <end position="1395"/>
    </location>
</feature>
<feature type="compositionally biased region" description="Polar residues" evidence="1">
    <location>
        <begin position="534"/>
        <end position="591"/>
    </location>
</feature>
<feature type="region of interest" description="Disordered" evidence="1">
    <location>
        <begin position="441"/>
        <end position="465"/>
    </location>
</feature>
<feature type="compositionally biased region" description="Polar residues" evidence="1">
    <location>
        <begin position="997"/>
        <end position="1006"/>
    </location>
</feature>
<proteinExistence type="predicted"/>
<organism evidence="2 3">
    <name type="scientific">Trichoderma gamsii</name>
    <dbReference type="NCBI Taxonomy" id="398673"/>
    <lineage>
        <taxon>Eukaryota</taxon>
        <taxon>Fungi</taxon>
        <taxon>Dikarya</taxon>
        <taxon>Ascomycota</taxon>
        <taxon>Pezizomycotina</taxon>
        <taxon>Sordariomycetes</taxon>
        <taxon>Hypocreomycetidae</taxon>
        <taxon>Hypocreales</taxon>
        <taxon>Hypocreaceae</taxon>
        <taxon>Trichoderma</taxon>
    </lineage>
</organism>
<dbReference type="OrthoDB" id="4889313at2759"/>
<comment type="caution">
    <text evidence="2">The sequence shown here is derived from an EMBL/GenBank/DDBJ whole genome shotgun (WGS) entry which is preliminary data.</text>
</comment>
<evidence type="ECO:0000313" key="2">
    <source>
        <dbReference type="EMBL" id="PNP40804.1"/>
    </source>
</evidence>
<feature type="compositionally biased region" description="Polar residues" evidence="1">
    <location>
        <begin position="1365"/>
        <end position="1374"/>
    </location>
</feature>
<accession>A0A2K0T5K1</accession>
<feature type="compositionally biased region" description="Polar residues" evidence="1">
    <location>
        <begin position="1348"/>
        <end position="1357"/>
    </location>
</feature>
<feature type="region of interest" description="Disordered" evidence="1">
    <location>
        <begin position="1290"/>
        <end position="1311"/>
    </location>
</feature>
<feature type="region of interest" description="Disordered" evidence="1">
    <location>
        <begin position="1087"/>
        <end position="1120"/>
    </location>
</feature>
<feature type="region of interest" description="Disordered" evidence="1">
    <location>
        <begin position="507"/>
        <end position="600"/>
    </location>
</feature>
<dbReference type="Proteomes" id="UP000236546">
    <property type="component" value="Unassembled WGS sequence"/>
</dbReference>
<protein>
    <submittedName>
        <fullName evidence="2">Uncharacterized protein</fullName>
    </submittedName>
</protein>
<feature type="compositionally biased region" description="Polar residues" evidence="1">
    <location>
        <begin position="507"/>
        <end position="526"/>
    </location>
</feature>
<dbReference type="EMBL" id="MTYH01000060">
    <property type="protein sequence ID" value="PNP40804.1"/>
    <property type="molecule type" value="Genomic_DNA"/>
</dbReference>
<reference evidence="2 3" key="1">
    <citation type="submission" date="2017-02" db="EMBL/GenBank/DDBJ databases">
        <title>Genomes of Trichoderma spp. with biocontrol activity.</title>
        <authorList>
            <person name="Gardiner D."/>
            <person name="Kazan K."/>
            <person name="Vos C."/>
            <person name="Harvey P."/>
        </authorList>
    </citation>
    <scope>NUCLEOTIDE SEQUENCE [LARGE SCALE GENOMIC DNA]</scope>
    <source>
        <strain evidence="2 3">A5MH</strain>
    </source>
</reference>
<gene>
    <name evidence="2" type="ORF">TGAMA5MH_07244</name>
</gene>